<keyword evidence="4" id="KW-0804">Transcription</keyword>
<gene>
    <name evidence="8" type="ORF">BLA60_17930</name>
</gene>
<proteinExistence type="inferred from homology"/>
<feature type="DNA-binding region" description="OmpR/PhoB-type" evidence="6">
    <location>
        <begin position="1"/>
        <end position="87"/>
    </location>
</feature>
<dbReference type="InterPro" id="IPR002182">
    <property type="entry name" value="NB-ARC"/>
</dbReference>
<dbReference type="SMART" id="SM00862">
    <property type="entry name" value="Trans_reg_C"/>
    <property type="match status" value="1"/>
</dbReference>
<dbReference type="SMART" id="SM00028">
    <property type="entry name" value="TPR"/>
    <property type="match status" value="8"/>
</dbReference>
<dbReference type="Gene3D" id="1.10.10.10">
    <property type="entry name" value="Winged helix-like DNA-binding domain superfamily/Winged helix DNA-binding domain"/>
    <property type="match status" value="1"/>
</dbReference>
<evidence type="ECO:0000256" key="2">
    <source>
        <dbReference type="ARBA" id="ARBA00023015"/>
    </source>
</evidence>
<feature type="domain" description="OmpR/PhoB-type" evidence="7">
    <location>
        <begin position="1"/>
        <end position="87"/>
    </location>
</feature>
<dbReference type="SUPFAM" id="SSF48452">
    <property type="entry name" value="TPR-like"/>
    <property type="match status" value="4"/>
</dbReference>
<dbReference type="SMART" id="SM01043">
    <property type="entry name" value="BTAD"/>
    <property type="match status" value="1"/>
</dbReference>
<keyword evidence="3 6" id="KW-0238">DNA-binding</keyword>
<dbReference type="SUPFAM" id="SSF46894">
    <property type="entry name" value="C-terminal effector domain of the bipartite response regulators"/>
    <property type="match status" value="1"/>
</dbReference>
<evidence type="ECO:0000256" key="5">
    <source>
        <dbReference type="PROSITE-ProRule" id="PRU00339"/>
    </source>
</evidence>
<accession>A0A7Z0WM52</accession>
<dbReference type="AlphaFoldDB" id="A0A7Z0WM52"/>
<dbReference type="InterPro" id="IPR027417">
    <property type="entry name" value="P-loop_NTPase"/>
</dbReference>
<dbReference type="InterPro" id="IPR036388">
    <property type="entry name" value="WH-like_DNA-bd_sf"/>
</dbReference>
<keyword evidence="2" id="KW-0805">Transcription regulation</keyword>
<dbReference type="Pfam" id="PF00486">
    <property type="entry name" value="Trans_reg_C"/>
    <property type="match status" value="1"/>
</dbReference>
<dbReference type="GO" id="GO:0003677">
    <property type="term" value="F:DNA binding"/>
    <property type="evidence" value="ECO:0007669"/>
    <property type="project" value="UniProtKB-UniRule"/>
</dbReference>
<reference evidence="8 9" key="1">
    <citation type="submission" date="2016-12" db="EMBL/GenBank/DDBJ databases">
        <title>The draft genome sequence of Actinophytocola xinjiangensis.</title>
        <authorList>
            <person name="Wang W."/>
            <person name="Yuan L."/>
        </authorList>
    </citation>
    <scope>NUCLEOTIDE SEQUENCE [LARGE SCALE GENOMIC DNA]</scope>
    <source>
        <strain evidence="8 9">CGMCC 4.4663</strain>
    </source>
</reference>
<evidence type="ECO:0000313" key="8">
    <source>
        <dbReference type="EMBL" id="OLF09843.1"/>
    </source>
</evidence>
<dbReference type="CDD" id="cd15831">
    <property type="entry name" value="BTAD"/>
    <property type="match status" value="1"/>
</dbReference>
<dbReference type="Pfam" id="PF00931">
    <property type="entry name" value="NB-ARC"/>
    <property type="match status" value="1"/>
</dbReference>
<dbReference type="PRINTS" id="PR00364">
    <property type="entry name" value="DISEASERSIST"/>
</dbReference>
<dbReference type="InterPro" id="IPR005158">
    <property type="entry name" value="BTAD"/>
</dbReference>
<dbReference type="Pfam" id="PF13424">
    <property type="entry name" value="TPR_12"/>
    <property type="match status" value="3"/>
</dbReference>
<dbReference type="PROSITE" id="PS50005">
    <property type="entry name" value="TPR"/>
    <property type="match status" value="1"/>
</dbReference>
<dbReference type="Proteomes" id="UP000185696">
    <property type="component" value="Unassembled WGS sequence"/>
</dbReference>
<evidence type="ECO:0000256" key="4">
    <source>
        <dbReference type="ARBA" id="ARBA00023163"/>
    </source>
</evidence>
<name>A0A7Z0WM52_9PSEU</name>
<protein>
    <recommendedName>
        <fullName evidence="7">OmpR/PhoB-type domain-containing protein</fullName>
    </recommendedName>
</protein>
<dbReference type="InterPro" id="IPR016032">
    <property type="entry name" value="Sig_transdc_resp-reg_C-effctor"/>
</dbReference>
<dbReference type="InterPro" id="IPR051677">
    <property type="entry name" value="AfsR-DnrI-RedD_regulator"/>
</dbReference>
<sequence>MLGPLGVWDGTVWTQVGAPQQRTLLAMLLLEAGQVVPIDRVIDEIWGAHPPQAAKGTVHGYVMRLRRLLGTQDCPLVTRGRGYELVLSDDALDADVFQRLAESGQRSVVDGKPKIAAAQLSEGLALWRGSALADVPATPAITAAAQRLDQARLTGIELYLEARVALGEHFEVVDELQGLVVENPLRERLWTQLMLALYRCGRRAEALNAYQRARGILVEDLGLEPSLPLRELHAAILAEDNELVVSDRRSAVTSRRDERIRPAQLPADVAAFTGRDDACARLDNLLPVGGASHLPVVVVSGTAGVGKTALAVHWAHRVHDQFPDGQLHVDLRGYSAGSPLRPMEVLARFLTALNVPPTSLPSDVDEAAATYRSLLADRRMLVLLDNANHPDQVRPLLPNSPGCLVLVTSRDHLAGLLAKDGAVRLALDSLAPGAAQTLLARLVGAERADREPSALTDMAELCGYLPLALRIAAANMVVASGTAVADHVARLKEDRLSALQVDGDQDVAVRVAFDHSYGALPVAARRLFRLLGLVPGPHVTVRAAASLANLPVTTSASLLDRLVAAHLLDEHAPGRYSFHDLLRAYAERKATTGESAPDREAALARLYDHYLHGVIAAAGRLYPHVLRLPEPAGAEPPVSWLGDHRQASAWLDDERPNLVSAVPHAIEHGFTEVAWRIADALRGYLYLRMHTEDWRRAANAGLAAAEAEGDQRAQAAAHASLATLHWAQGRHQDAIDHHATALSLARQVGWVEGGSAALGNLGNLNWALGRLDMAAELFTQARELHQETGQKAGEATALGNLGLVRLGQGRLHDAAKHCLESLALHRESGSRSGEARTLTHLGEIHLAMNRPDEALITLTDALTLLRQIGDRNTEGDTLRALAALHRDTREFGKALDLASTAVDLARETGDKRLEAGTLTTRASIQHQLGRYQSAVDGHRQALRIARGIGNHFLETEALVGLAASLIRTGERDQAIYLASTAMAAARHSGYHLLRTKAQTLLVDLNAPHPTR</sequence>
<evidence type="ECO:0000256" key="3">
    <source>
        <dbReference type="ARBA" id="ARBA00023125"/>
    </source>
</evidence>
<evidence type="ECO:0000313" key="9">
    <source>
        <dbReference type="Proteomes" id="UP000185696"/>
    </source>
</evidence>
<dbReference type="PANTHER" id="PTHR35807:SF1">
    <property type="entry name" value="TRANSCRIPTIONAL REGULATOR REDD"/>
    <property type="match status" value="1"/>
</dbReference>
<comment type="caution">
    <text evidence="8">The sequence shown here is derived from an EMBL/GenBank/DDBJ whole genome shotgun (WGS) entry which is preliminary data.</text>
</comment>
<dbReference type="PANTHER" id="PTHR35807">
    <property type="entry name" value="TRANSCRIPTIONAL REGULATOR REDD-RELATED"/>
    <property type="match status" value="1"/>
</dbReference>
<keyword evidence="9" id="KW-1185">Reference proteome</keyword>
<feature type="repeat" description="TPR" evidence="5">
    <location>
        <begin position="755"/>
        <end position="788"/>
    </location>
</feature>
<evidence type="ECO:0000256" key="1">
    <source>
        <dbReference type="ARBA" id="ARBA00005820"/>
    </source>
</evidence>
<comment type="similarity">
    <text evidence="1">Belongs to the AfsR/DnrI/RedD regulatory family.</text>
</comment>
<keyword evidence="5" id="KW-0802">TPR repeat</keyword>
<dbReference type="SUPFAM" id="SSF52540">
    <property type="entry name" value="P-loop containing nucleoside triphosphate hydrolases"/>
    <property type="match status" value="1"/>
</dbReference>
<dbReference type="GO" id="GO:0043531">
    <property type="term" value="F:ADP binding"/>
    <property type="evidence" value="ECO:0007669"/>
    <property type="project" value="InterPro"/>
</dbReference>
<organism evidence="8 9">
    <name type="scientific">Actinophytocola xinjiangensis</name>
    <dbReference type="NCBI Taxonomy" id="485602"/>
    <lineage>
        <taxon>Bacteria</taxon>
        <taxon>Bacillati</taxon>
        <taxon>Actinomycetota</taxon>
        <taxon>Actinomycetes</taxon>
        <taxon>Pseudonocardiales</taxon>
        <taxon>Pseudonocardiaceae</taxon>
    </lineage>
</organism>
<dbReference type="GO" id="GO:0000160">
    <property type="term" value="P:phosphorelay signal transduction system"/>
    <property type="evidence" value="ECO:0007669"/>
    <property type="project" value="InterPro"/>
</dbReference>
<dbReference type="Pfam" id="PF03704">
    <property type="entry name" value="BTAD"/>
    <property type="match status" value="1"/>
</dbReference>
<evidence type="ECO:0000256" key="6">
    <source>
        <dbReference type="PROSITE-ProRule" id="PRU01091"/>
    </source>
</evidence>
<evidence type="ECO:0000259" key="7">
    <source>
        <dbReference type="PROSITE" id="PS51755"/>
    </source>
</evidence>
<dbReference type="EMBL" id="MSIF01000008">
    <property type="protein sequence ID" value="OLF09843.1"/>
    <property type="molecule type" value="Genomic_DNA"/>
</dbReference>
<dbReference type="InterPro" id="IPR011990">
    <property type="entry name" value="TPR-like_helical_dom_sf"/>
</dbReference>
<dbReference type="Gene3D" id="1.25.40.10">
    <property type="entry name" value="Tetratricopeptide repeat domain"/>
    <property type="match status" value="3"/>
</dbReference>
<dbReference type="InterPro" id="IPR019734">
    <property type="entry name" value="TPR_rpt"/>
</dbReference>
<dbReference type="PROSITE" id="PS51755">
    <property type="entry name" value="OMPR_PHOB"/>
    <property type="match status" value="1"/>
</dbReference>
<dbReference type="GO" id="GO:0006355">
    <property type="term" value="P:regulation of DNA-templated transcription"/>
    <property type="evidence" value="ECO:0007669"/>
    <property type="project" value="InterPro"/>
</dbReference>
<dbReference type="Gene3D" id="3.40.50.300">
    <property type="entry name" value="P-loop containing nucleotide triphosphate hydrolases"/>
    <property type="match status" value="1"/>
</dbReference>
<dbReference type="InterPro" id="IPR001867">
    <property type="entry name" value="OmpR/PhoB-type_DNA-bd"/>
</dbReference>